<dbReference type="Gene3D" id="1.25.40.10">
    <property type="entry name" value="Tetratricopeptide repeat domain"/>
    <property type="match status" value="1"/>
</dbReference>
<organism evidence="1">
    <name type="scientific">marine sediment metagenome</name>
    <dbReference type="NCBI Taxonomy" id="412755"/>
    <lineage>
        <taxon>unclassified sequences</taxon>
        <taxon>metagenomes</taxon>
        <taxon>ecological metagenomes</taxon>
    </lineage>
</organism>
<name>X1FXY8_9ZZZZ</name>
<dbReference type="AlphaFoldDB" id="X1FXY8"/>
<dbReference type="PROSITE" id="PS50005">
    <property type="entry name" value="TPR"/>
    <property type="match status" value="2"/>
</dbReference>
<dbReference type="InterPro" id="IPR019734">
    <property type="entry name" value="TPR_rpt"/>
</dbReference>
<dbReference type="SUPFAM" id="SSF48452">
    <property type="entry name" value="TPR-like"/>
    <property type="match status" value="1"/>
</dbReference>
<dbReference type="Pfam" id="PF13432">
    <property type="entry name" value="TPR_16"/>
    <property type="match status" value="1"/>
</dbReference>
<dbReference type="Pfam" id="PF13181">
    <property type="entry name" value="TPR_8"/>
    <property type="match status" value="1"/>
</dbReference>
<sequence>RDNDKALAIVNDLLDKDPSNEQAWLYLGIVNRRLGKLDDAIKCFETATDLNSTLIEAWGLLTITYIDMGSVKLAEEVMKKAVEFNPLDEKIQFYSDNLIRVYEKFGPSDFILIKQIMIFGNYYIRGLGDLGGIFPFNKFKRRINC</sequence>
<evidence type="ECO:0000313" key="1">
    <source>
        <dbReference type="EMBL" id="GAH50501.1"/>
    </source>
</evidence>
<accession>X1FXY8</accession>
<dbReference type="GO" id="GO:0008318">
    <property type="term" value="F:protein prenyltransferase activity"/>
    <property type="evidence" value="ECO:0007669"/>
    <property type="project" value="InterPro"/>
</dbReference>
<dbReference type="SMART" id="SM00028">
    <property type="entry name" value="TPR"/>
    <property type="match status" value="2"/>
</dbReference>
<proteinExistence type="predicted"/>
<protein>
    <submittedName>
        <fullName evidence="1">Uncharacterized protein</fullName>
    </submittedName>
</protein>
<reference evidence="1" key="1">
    <citation type="journal article" date="2014" name="Front. Microbiol.">
        <title>High frequency of phylogenetically diverse reductive dehalogenase-homologous genes in deep subseafloor sedimentary metagenomes.</title>
        <authorList>
            <person name="Kawai M."/>
            <person name="Futagami T."/>
            <person name="Toyoda A."/>
            <person name="Takaki Y."/>
            <person name="Nishi S."/>
            <person name="Hori S."/>
            <person name="Arai W."/>
            <person name="Tsubouchi T."/>
            <person name="Morono Y."/>
            <person name="Uchiyama I."/>
            <person name="Ito T."/>
            <person name="Fujiyama A."/>
            <person name="Inagaki F."/>
            <person name="Takami H."/>
        </authorList>
    </citation>
    <scope>NUCLEOTIDE SEQUENCE</scope>
    <source>
        <strain evidence="1">Expedition CK06-06</strain>
    </source>
</reference>
<dbReference type="InterPro" id="IPR002088">
    <property type="entry name" value="Prenyl_trans_a"/>
</dbReference>
<comment type="caution">
    <text evidence="1">The sequence shown here is derived from an EMBL/GenBank/DDBJ whole genome shotgun (WGS) entry which is preliminary data.</text>
</comment>
<dbReference type="PROSITE" id="PS51147">
    <property type="entry name" value="PFTA"/>
    <property type="match status" value="1"/>
</dbReference>
<gene>
    <name evidence="1" type="ORF">S03H2_31720</name>
</gene>
<dbReference type="InterPro" id="IPR011990">
    <property type="entry name" value="TPR-like_helical_dom_sf"/>
</dbReference>
<feature type="non-terminal residue" evidence="1">
    <location>
        <position position="1"/>
    </location>
</feature>
<dbReference type="EMBL" id="BARU01019251">
    <property type="protein sequence ID" value="GAH50501.1"/>
    <property type="molecule type" value="Genomic_DNA"/>
</dbReference>